<protein>
    <submittedName>
        <fullName evidence="3">Uncharacterized protein</fullName>
    </submittedName>
</protein>
<keyword evidence="4" id="KW-1185">Reference proteome</keyword>
<evidence type="ECO:0000313" key="3">
    <source>
        <dbReference type="EMBL" id="CUU56901.1"/>
    </source>
</evidence>
<evidence type="ECO:0000313" key="4">
    <source>
        <dbReference type="Proteomes" id="UP000198802"/>
    </source>
</evidence>
<dbReference type="Proteomes" id="UP000198802">
    <property type="component" value="Unassembled WGS sequence"/>
</dbReference>
<keyword evidence="2" id="KW-1133">Transmembrane helix</keyword>
<dbReference type="EMBL" id="FAOZ01000009">
    <property type="protein sequence ID" value="CUU56901.1"/>
    <property type="molecule type" value="Genomic_DNA"/>
</dbReference>
<accession>A0A0S4QMN5</accession>
<sequence length="489" mass="52356">MPQAKPTPAPAPAPVERSHDPVAVALANAALLGGGYLMLGRRNLAVVTTLVTAELVIIFASSAQVLWFAFVLLGWWLALVAHGWYLAGGWPRGRRREAGPDGSEPEPGPGGPRPRRSWRLRSVALGAALPVLLTAVLLRLDVERIDNAVAEGRQASDCGRVEAAVDRVSPAHRMVAISPGSDGEDMITACAAVRLSSAKLTTGRTPGSSSVEMLEAGFEELVGIRAQSPDYQGMVQTAVDRFFDGLPTRDPCVTVRVLDWLATALPDRQSAGRAAEVVRRLAPAALLECGDDEVAQDRAGARTAYQTLVDRYPNHELAGQAREKVAQIDKAIALENLQRNLDQVRASLVPRSSGSLPAYCSSPAPYLTARTGGPGRAMIFGASDYIDKLPGEWRTTDVNDATRVICAGDTEYGAAVQTCPYENVGNVTFHREAVPVRVYDLRTGQLISDTRVEISGSSCPYFIYGYGTKKFVTPSDGDVQAAFRPLISP</sequence>
<keyword evidence="2" id="KW-0812">Transmembrane</keyword>
<evidence type="ECO:0000256" key="1">
    <source>
        <dbReference type="SAM" id="MobiDB-lite"/>
    </source>
</evidence>
<dbReference type="RefSeq" id="WP_091277761.1">
    <property type="nucleotide sequence ID" value="NZ_FAOZ01000009.1"/>
</dbReference>
<feature type="region of interest" description="Disordered" evidence="1">
    <location>
        <begin position="95"/>
        <end position="115"/>
    </location>
</feature>
<evidence type="ECO:0000256" key="2">
    <source>
        <dbReference type="SAM" id="Phobius"/>
    </source>
</evidence>
<feature type="transmembrane region" description="Helical" evidence="2">
    <location>
        <begin position="67"/>
        <end position="87"/>
    </location>
</feature>
<name>A0A0S4QMN5_9ACTN</name>
<reference evidence="4" key="1">
    <citation type="submission" date="2015-11" db="EMBL/GenBank/DDBJ databases">
        <authorList>
            <person name="Varghese N."/>
        </authorList>
    </citation>
    <scope>NUCLEOTIDE SEQUENCE [LARGE SCALE GENOMIC DNA]</scope>
    <source>
        <strain evidence="4">DSM 45899</strain>
    </source>
</reference>
<dbReference type="AlphaFoldDB" id="A0A0S4QMN5"/>
<feature type="transmembrane region" description="Helical" evidence="2">
    <location>
        <begin position="22"/>
        <end position="39"/>
    </location>
</feature>
<organism evidence="3 4">
    <name type="scientific">Parafrankia irregularis</name>
    <dbReference type="NCBI Taxonomy" id="795642"/>
    <lineage>
        <taxon>Bacteria</taxon>
        <taxon>Bacillati</taxon>
        <taxon>Actinomycetota</taxon>
        <taxon>Actinomycetes</taxon>
        <taxon>Frankiales</taxon>
        <taxon>Frankiaceae</taxon>
        <taxon>Parafrankia</taxon>
    </lineage>
</organism>
<feature type="transmembrane region" description="Helical" evidence="2">
    <location>
        <begin position="123"/>
        <end position="140"/>
    </location>
</feature>
<feature type="transmembrane region" description="Helical" evidence="2">
    <location>
        <begin position="44"/>
        <end position="61"/>
    </location>
</feature>
<keyword evidence="2" id="KW-0472">Membrane</keyword>
<gene>
    <name evidence="3" type="ORF">Ga0074812_109121</name>
</gene>
<proteinExistence type="predicted"/>